<reference evidence="2 3" key="1">
    <citation type="submission" date="2024-07" db="EMBL/GenBank/DDBJ databases">
        <title>Section-level genome sequencing and comparative genomics of Aspergillus sections Usti and Cavernicolus.</title>
        <authorList>
            <consortium name="Lawrence Berkeley National Laboratory"/>
            <person name="Nybo J.L."/>
            <person name="Vesth T.C."/>
            <person name="Theobald S."/>
            <person name="Frisvad J.C."/>
            <person name="Larsen T.O."/>
            <person name="Kjaerboelling I."/>
            <person name="Rothschild-Mancinelli K."/>
            <person name="Lyhne E.K."/>
            <person name="Kogle M.E."/>
            <person name="Barry K."/>
            <person name="Clum A."/>
            <person name="Na H."/>
            <person name="Ledsgaard L."/>
            <person name="Lin J."/>
            <person name="Lipzen A."/>
            <person name="Kuo A."/>
            <person name="Riley R."/>
            <person name="Mondo S."/>
            <person name="Labutti K."/>
            <person name="Haridas S."/>
            <person name="Pangalinan J."/>
            <person name="Salamov A.A."/>
            <person name="Simmons B.A."/>
            <person name="Magnuson J.K."/>
            <person name="Chen J."/>
            <person name="Drula E."/>
            <person name="Henrissat B."/>
            <person name="Wiebenga A."/>
            <person name="Lubbers R.J."/>
            <person name="Gomes A.C."/>
            <person name="Macurrencykelacurrency M.R."/>
            <person name="Stajich J."/>
            <person name="Grigoriev I.V."/>
            <person name="Mortensen U.H."/>
            <person name="De Vries R.P."/>
            <person name="Baker S.E."/>
            <person name="Andersen M.R."/>
        </authorList>
    </citation>
    <scope>NUCLEOTIDE SEQUENCE [LARGE SCALE GENOMIC DNA]</scope>
    <source>
        <strain evidence="2 3">CBS 449.75</strain>
    </source>
</reference>
<dbReference type="Gene3D" id="1.10.510.10">
    <property type="entry name" value="Transferase(Phosphotransferase) domain 1"/>
    <property type="match status" value="1"/>
</dbReference>
<organism evidence="2 3">
    <name type="scientific">Aspergillus lucknowensis</name>
    <dbReference type="NCBI Taxonomy" id="176173"/>
    <lineage>
        <taxon>Eukaryota</taxon>
        <taxon>Fungi</taxon>
        <taxon>Dikarya</taxon>
        <taxon>Ascomycota</taxon>
        <taxon>Pezizomycotina</taxon>
        <taxon>Eurotiomycetes</taxon>
        <taxon>Eurotiomycetidae</taxon>
        <taxon>Eurotiales</taxon>
        <taxon>Aspergillaceae</taxon>
        <taxon>Aspergillus</taxon>
        <taxon>Aspergillus subgen. Nidulantes</taxon>
    </lineage>
</organism>
<dbReference type="EMBL" id="JBFXLQ010000011">
    <property type="protein sequence ID" value="KAL2869024.1"/>
    <property type="molecule type" value="Genomic_DNA"/>
</dbReference>
<proteinExistence type="predicted"/>
<evidence type="ECO:0000313" key="2">
    <source>
        <dbReference type="EMBL" id="KAL2869024.1"/>
    </source>
</evidence>
<accession>A0ABR4LXV5</accession>
<keyword evidence="3" id="KW-1185">Reference proteome</keyword>
<protein>
    <recommendedName>
        <fullName evidence="1">Protein kinase domain-containing protein</fullName>
    </recommendedName>
</protein>
<dbReference type="InterPro" id="IPR011009">
    <property type="entry name" value="Kinase-like_dom_sf"/>
</dbReference>
<dbReference type="PROSITE" id="PS50011">
    <property type="entry name" value="PROTEIN_KINASE_DOM"/>
    <property type="match status" value="1"/>
</dbReference>
<dbReference type="RefSeq" id="XP_070888003.1">
    <property type="nucleotide sequence ID" value="XM_071031009.1"/>
</dbReference>
<feature type="domain" description="Protein kinase" evidence="1">
    <location>
        <begin position="1"/>
        <end position="187"/>
    </location>
</feature>
<sequence>MWDNIEVDNVVVYKQYYPPTVKQVTASGSSAFIGEVDESTIMKYPLAPGRDMSWLEIKRKLLEIIGPYKHVIRLKSFLDYRLYLERAGILYYNIQPTNILLDEELYIKLLDFQGKQLSRDGIVLLDGRSGEPSRFYCPQANPFNADIKTDLFALGCTIYLIIIGHPVFPEIIDREDRWFEKVQEKFT</sequence>
<comment type="caution">
    <text evidence="2">The sequence shown here is derived from an EMBL/GenBank/DDBJ whole genome shotgun (WGS) entry which is preliminary data.</text>
</comment>
<dbReference type="GeneID" id="98146081"/>
<dbReference type="SUPFAM" id="SSF56112">
    <property type="entry name" value="Protein kinase-like (PK-like)"/>
    <property type="match status" value="1"/>
</dbReference>
<evidence type="ECO:0000259" key="1">
    <source>
        <dbReference type="PROSITE" id="PS50011"/>
    </source>
</evidence>
<dbReference type="Proteomes" id="UP001610432">
    <property type="component" value="Unassembled WGS sequence"/>
</dbReference>
<evidence type="ECO:0000313" key="3">
    <source>
        <dbReference type="Proteomes" id="UP001610432"/>
    </source>
</evidence>
<gene>
    <name evidence="2" type="ORF">BJX67DRAFT_371017</name>
</gene>
<name>A0ABR4LXV5_9EURO</name>
<dbReference type="InterPro" id="IPR000719">
    <property type="entry name" value="Prot_kinase_dom"/>
</dbReference>